<accession>A0ABX2KHL5</accession>
<proteinExistence type="predicted"/>
<gene>
    <name evidence="1" type="ORF">GBZ48_21960</name>
</gene>
<dbReference type="RefSeq" id="WP_174472953.1">
    <property type="nucleotide sequence ID" value="NZ_JAGINN010000009.1"/>
</dbReference>
<evidence type="ECO:0000313" key="1">
    <source>
        <dbReference type="EMBL" id="NUB01921.1"/>
    </source>
</evidence>
<keyword evidence="2" id="KW-1185">Reference proteome</keyword>
<protein>
    <submittedName>
        <fullName evidence="1">Uncharacterized protein</fullName>
    </submittedName>
</protein>
<sequence>MKSWLQWGWIEQESLSTWIRKYLQPTPAMDFFRGLEKSYWGNLLAIEDWKNFWLSQSSIKFTLEENVRDTVSDFYEIIGLPVPEVPSVMPPQFINVGWPKGLISAFPLFWKFIGQDAIRCEVIRQFLIDKSGKSDSISNKCYNDLVGKVRDIFFSEEGERRDQSADELNVFIENDRSVDEVVTYLSEALYYYHDLHLSK</sequence>
<organism evidence="1 2">
    <name type="scientific">Azospirillum melinis</name>
    <dbReference type="NCBI Taxonomy" id="328839"/>
    <lineage>
        <taxon>Bacteria</taxon>
        <taxon>Pseudomonadati</taxon>
        <taxon>Pseudomonadota</taxon>
        <taxon>Alphaproteobacteria</taxon>
        <taxon>Rhodospirillales</taxon>
        <taxon>Azospirillaceae</taxon>
        <taxon>Azospirillum</taxon>
    </lineage>
</organism>
<name>A0ABX2KHL5_9PROT</name>
<dbReference type="EMBL" id="WHOS01000032">
    <property type="protein sequence ID" value="NUB01921.1"/>
    <property type="molecule type" value="Genomic_DNA"/>
</dbReference>
<reference evidence="1 2" key="1">
    <citation type="submission" date="2019-10" db="EMBL/GenBank/DDBJ databases">
        <title>Genome sequence of Azospirillum melinis.</title>
        <authorList>
            <person name="Ambrosini A."/>
            <person name="Sant'Anna F.H."/>
            <person name="Cassan F.D."/>
            <person name="Souza E.M."/>
            <person name="Passaglia L.M.P."/>
        </authorList>
    </citation>
    <scope>NUCLEOTIDE SEQUENCE [LARGE SCALE GENOMIC DNA]</scope>
    <source>
        <strain evidence="1 2">TMCY0552</strain>
    </source>
</reference>
<evidence type="ECO:0000313" key="2">
    <source>
        <dbReference type="Proteomes" id="UP000605086"/>
    </source>
</evidence>
<dbReference type="Proteomes" id="UP000605086">
    <property type="component" value="Unassembled WGS sequence"/>
</dbReference>
<comment type="caution">
    <text evidence="1">The sequence shown here is derived from an EMBL/GenBank/DDBJ whole genome shotgun (WGS) entry which is preliminary data.</text>
</comment>